<sequence>MRLPLWIIAGVLGLLLIAYATYALLRTPATSTTPDTSTTAQAPSPQGLAAFDLDGDGIVYQDPMHPWIVQDAPGKAPDCGMDLVPVSVHEALNQEAEGTVRIDPVMLQNFGVRLTTVEVAPLAPTVRTTARLEVNEQQLVAVSPKIEGWVERLYVNYEGARVRKGDPLLELYSPALVSTQEEYLLALRNVQQLAGTPAQTDAQRLLEAARRRLLFWDITAEQIRQLETSGQARKTLTLYAPASGTVLRKEVVEGQQVQPGQTLFVLADLSTLWLQVDVYEHDLSWIKPGITAEITLPYDPTVRLQGRVDYIYDTLNPETRTARARIVVPNPGLRLKPGMYALATLQGQPTPPRPRIPTEALVRYGAEAWVILALGEGRFRPVRVQPGLEAQGYVQILEGLQGDEQIVARAQFLIDSEARLKQALAAFMGGHQHGATPAPETQLQPSPRAPEHQEHGTSPAPKTQPQPLPRMPEHQGHSANQDTTVVSLRIDANGFVPSRIEVPSGRPVRLTVTRTTDQTCATAIQFPELGIGPVDLPLHQPVTLTFTPARAGAYLFTCGMNMLKGTLLVHAN</sequence>
<dbReference type="Pfam" id="PF25919">
    <property type="entry name" value="BSH_CusB"/>
    <property type="match status" value="1"/>
</dbReference>
<dbReference type="GO" id="GO:0060003">
    <property type="term" value="P:copper ion export"/>
    <property type="evidence" value="ECO:0007669"/>
    <property type="project" value="TreeGrafter"/>
</dbReference>
<dbReference type="InterPro" id="IPR028096">
    <property type="entry name" value="EfeO_Cupredoxin"/>
</dbReference>
<dbReference type="AlphaFoldDB" id="A0A7V2B2N3"/>
<proteinExistence type="inferred from homology"/>
<accession>A0A7V2B2N3</accession>
<dbReference type="PANTHER" id="PTHR30097">
    <property type="entry name" value="CATION EFFLUX SYSTEM PROTEIN CUSB"/>
    <property type="match status" value="1"/>
</dbReference>
<dbReference type="Pfam" id="PF19335">
    <property type="entry name" value="HMBD"/>
    <property type="match status" value="1"/>
</dbReference>
<comment type="similarity">
    <text evidence="1">Belongs to the membrane fusion protein (MFP) (TC 8.A.1) family.</text>
</comment>
<dbReference type="Pfam" id="PF13473">
    <property type="entry name" value="Cupredoxin_1"/>
    <property type="match status" value="1"/>
</dbReference>
<dbReference type="FunFam" id="2.40.30.170:FF:000010">
    <property type="entry name" value="Efflux RND transporter periplasmic adaptor subunit"/>
    <property type="match status" value="1"/>
</dbReference>
<evidence type="ECO:0000259" key="5">
    <source>
        <dbReference type="Pfam" id="PF19335"/>
    </source>
</evidence>
<dbReference type="GO" id="GO:0022857">
    <property type="term" value="F:transmembrane transporter activity"/>
    <property type="evidence" value="ECO:0007669"/>
    <property type="project" value="InterPro"/>
</dbReference>
<dbReference type="EMBL" id="DSGB01000006">
    <property type="protein sequence ID" value="HER97153.1"/>
    <property type="molecule type" value="Genomic_DNA"/>
</dbReference>
<dbReference type="InterPro" id="IPR006143">
    <property type="entry name" value="RND_pump_MFP"/>
</dbReference>
<dbReference type="InterPro" id="IPR058792">
    <property type="entry name" value="Beta-barrel_RND_2"/>
</dbReference>
<feature type="domain" description="EfeO-type cupredoxin-like" evidence="4">
    <location>
        <begin position="478"/>
        <end position="569"/>
    </location>
</feature>
<evidence type="ECO:0000256" key="3">
    <source>
        <dbReference type="SAM" id="MobiDB-lite"/>
    </source>
</evidence>
<dbReference type="Pfam" id="PF25954">
    <property type="entry name" value="Beta-barrel_RND_2"/>
    <property type="match status" value="1"/>
</dbReference>
<name>A0A7V2B2N3_RHOMR</name>
<dbReference type="GO" id="GO:0030288">
    <property type="term" value="C:outer membrane-bounded periplasmic space"/>
    <property type="evidence" value="ECO:0007669"/>
    <property type="project" value="TreeGrafter"/>
</dbReference>
<evidence type="ECO:0000259" key="8">
    <source>
        <dbReference type="Pfam" id="PF25954"/>
    </source>
</evidence>
<evidence type="ECO:0000256" key="2">
    <source>
        <dbReference type="ARBA" id="ARBA00022448"/>
    </source>
</evidence>
<dbReference type="Gene3D" id="6.10.140.730">
    <property type="match status" value="1"/>
</dbReference>
<dbReference type="InterPro" id="IPR051909">
    <property type="entry name" value="MFP_Cation_Efflux"/>
</dbReference>
<dbReference type="Pfam" id="PF25869">
    <property type="entry name" value="3HB_CusB"/>
    <property type="match status" value="1"/>
</dbReference>
<dbReference type="SUPFAM" id="SSF111369">
    <property type="entry name" value="HlyD-like secretion proteins"/>
    <property type="match status" value="1"/>
</dbReference>
<feature type="region of interest" description="Disordered" evidence="3">
    <location>
        <begin position="431"/>
        <end position="480"/>
    </location>
</feature>
<evidence type="ECO:0000259" key="4">
    <source>
        <dbReference type="Pfam" id="PF13473"/>
    </source>
</evidence>
<comment type="caution">
    <text evidence="9">The sequence shown here is derived from an EMBL/GenBank/DDBJ whole genome shotgun (WGS) entry which is preliminary data.</text>
</comment>
<dbReference type="Gene3D" id="2.40.30.170">
    <property type="match status" value="1"/>
</dbReference>
<reference evidence="9" key="1">
    <citation type="journal article" date="2020" name="mSystems">
        <title>Genome- and Community-Level Interaction Insights into Carbon Utilization and Element Cycling Functions of Hydrothermarchaeota in Hydrothermal Sediment.</title>
        <authorList>
            <person name="Zhou Z."/>
            <person name="Liu Y."/>
            <person name="Xu W."/>
            <person name="Pan J."/>
            <person name="Luo Z.H."/>
            <person name="Li M."/>
        </authorList>
    </citation>
    <scope>NUCLEOTIDE SEQUENCE [LARGE SCALE GENOMIC DNA]</scope>
    <source>
        <strain evidence="9">SpSt-143</strain>
    </source>
</reference>
<dbReference type="GO" id="GO:0015679">
    <property type="term" value="P:plasma membrane copper ion transport"/>
    <property type="evidence" value="ECO:0007669"/>
    <property type="project" value="TreeGrafter"/>
</dbReference>
<dbReference type="SUPFAM" id="SSF49503">
    <property type="entry name" value="Cupredoxins"/>
    <property type="match status" value="1"/>
</dbReference>
<feature type="domain" description="CusB-like beta-barrel" evidence="8">
    <location>
        <begin position="271"/>
        <end position="348"/>
    </location>
</feature>
<dbReference type="GO" id="GO:0046914">
    <property type="term" value="F:transition metal ion binding"/>
    <property type="evidence" value="ECO:0007669"/>
    <property type="project" value="TreeGrafter"/>
</dbReference>
<dbReference type="InterPro" id="IPR058790">
    <property type="entry name" value="BSH_CusB"/>
</dbReference>
<protein>
    <submittedName>
        <fullName evidence="9">Efflux RND transporter periplasmic adaptor subunit</fullName>
    </submittedName>
</protein>
<dbReference type="InterPro" id="IPR045800">
    <property type="entry name" value="HMBD"/>
</dbReference>
<dbReference type="Gene3D" id="2.60.40.420">
    <property type="entry name" value="Cupredoxins - blue copper proteins"/>
    <property type="match status" value="1"/>
</dbReference>
<gene>
    <name evidence="9" type="ORF">ENO59_11730</name>
</gene>
<evidence type="ECO:0000256" key="1">
    <source>
        <dbReference type="ARBA" id="ARBA00009477"/>
    </source>
</evidence>
<organism evidence="9">
    <name type="scientific">Rhodothermus marinus</name>
    <name type="common">Rhodothermus obamensis</name>
    <dbReference type="NCBI Taxonomy" id="29549"/>
    <lineage>
        <taxon>Bacteria</taxon>
        <taxon>Pseudomonadati</taxon>
        <taxon>Rhodothermota</taxon>
        <taxon>Rhodothermia</taxon>
        <taxon>Rhodothermales</taxon>
        <taxon>Rhodothermaceae</taxon>
        <taxon>Rhodothermus</taxon>
    </lineage>
</organism>
<evidence type="ECO:0000259" key="7">
    <source>
        <dbReference type="Pfam" id="PF25919"/>
    </source>
</evidence>
<evidence type="ECO:0000313" key="9">
    <source>
        <dbReference type="EMBL" id="HER97153.1"/>
    </source>
</evidence>
<feature type="domain" description="CusB-like barrel-sandwich hybrid" evidence="7">
    <location>
        <begin position="141"/>
        <end position="266"/>
    </location>
</feature>
<feature type="domain" description="CusB-like three alpha-helical bundle" evidence="6">
    <location>
        <begin position="176"/>
        <end position="233"/>
    </location>
</feature>
<dbReference type="NCBIfam" id="TIGR01730">
    <property type="entry name" value="RND_mfp"/>
    <property type="match status" value="1"/>
</dbReference>
<dbReference type="Gene3D" id="2.40.420.20">
    <property type="match status" value="1"/>
</dbReference>
<dbReference type="InterPro" id="IPR058791">
    <property type="entry name" value="3HB_CusB"/>
</dbReference>
<dbReference type="InterPro" id="IPR008972">
    <property type="entry name" value="Cupredoxin"/>
</dbReference>
<dbReference type="PANTHER" id="PTHR30097:SF15">
    <property type="entry name" value="CATION EFFLUX SYSTEM PROTEIN CUSB"/>
    <property type="match status" value="1"/>
</dbReference>
<evidence type="ECO:0000259" key="6">
    <source>
        <dbReference type="Pfam" id="PF25869"/>
    </source>
</evidence>
<keyword evidence="2" id="KW-0813">Transport</keyword>
<dbReference type="GO" id="GO:0016020">
    <property type="term" value="C:membrane"/>
    <property type="evidence" value="ECO:0007669"/>
    <property type="project" value="InterPro"/>
</dbReference>
<feature type="domain" description="Heavy metal binding" evidence="5">
    <location>
        <begin position="59"/>
        <end position="86"/>
    </location>
</feature>